<dbReference type="PANTHER" id="PTHR12801:SF82">
    <property type="entry name" value="RNA EXONUCLEASE 5"/>
    <property type="match status" value="1"/>
</dbReference>
<dbReference type="InterPro" id="IPR012337">
    <property type="entry name" value="RNaseH-like_sf"/>
</dbReference>
<organism evidence="6 7">
    <name type="scientific">Amphiprion ocellaris</name>
    <name type="common">Clown anemonefish</name>
    <dbReference type="NCBI Taxonomy" id="80972"/>
    <lineage>
        <taxon>Eukaryota</taxon>
        <taxon>Metazoa</taxon>
        <taxon>Chordata</taxon>
        <taxon>Craniata</taxon>
        <taxon>Vertebrata</taxon>
        <taxon>Euteleostomi</taxon>
        <taxon>Actinopterygii</taxon>
        <taxon>Neopterygii</taxon>
        <taxon>Teleostei</taxon>
        <taxon>Neoteleostei</taxon>
        <taxon>Acanthomorphata</taxon>
        <taxon>Ovalentaria</taxon>
        <taxon>Pomacentridae</taxon>
        <taxon>Amphiprion</taxon>
    </lineage>
</organism>
<proteinExistence type="predicted"/>
<evidence type="ECO:0000313" key="6">
    <source>
        <dbReference type="Ensembl" id="ENSAOCP00000019823.2"/>
    </source>
</evidence>
<evidence type="ECO:0000259" key="5">
    <source>
        <dbReference type="SMART" id="SM00479"/>
    </source>
</evidence>
<feature type="compositionally biased region" description="Low complexity" evidence="3">
    <location>
        <begin position="1"/>
        <end position="13"/>
    </location>
</feature>
<keyword evidence="4" id="KW-0812">Transmembrane</keyword>
<feature type="transmembrane region" description="Helical" evidence="4">
    <location>
        <begin position="150"/>
        <end position="171"/>
    </location>
</feature>
<dbReference type="PANTHER" id="PTHR12801">
    <property type="entry name" value="RNA EXONUCLEASE REXO1 / RECO3 FAMILY MEMBER-RELATED"/>
    <property type="match status" value="1"/>
</dbReference>
<keyword evidence="2" id="KW-0378">Hydrolase</keyword>
<protein>
    <recommendedName>
        <fullName evidence="5">Exonuclease domain-containing protein</fullName>
    </recommendedName>
</protein>
<gene>
    <name evidence="6" type="primary">REXO5</name>
</gene>
<dbReference type="SUPFAM" id="SSF53098">
    <property type="entry name" value="Ribonuclease H-like"/>
    <property type="match status" value="1"/>
</dbReference>
<keyword evidence="1" id="KW-0540">Nuclease</keyword>
<keyword evidence="7" id="KW-1185">Reference proteome</keyword>
<dbReference type="GO" id="GO:0003676">
    <property type="term" value="F:nucleic acid binding"/>
    <property type="evidence" value="ECO:0007669"/>
    <property type="project" value="InterPro"/>
</dbReference>
<dbReference type="InterPro" id="IPR013520">
    <property type="entry name" value="Ribonucl_H"/>
</dbReference>
<evidence type="ECO:0000256" key="3">
    <source>
        <dbReference type="SAM" id="MobiDB-lite"/>
    </source>
</evidence>
<reference evidence="6" key="2">
    <citation type="submission" date="2025-08" db="UniProtKB">
        <authorList>
            <consortium name="Ensembl"/>
        </authorList>
    </citation>
    <scope>IDENTIFICATION</scope>
</reference>
<dbReference type="AlphaFoldDB" id="A0A3Q1C1M0"/>
<dbReference type="GO" id="GO:0004527">
    <property type="term" value="F:exonuclease activity"/>
    <property type="evidence" value="ECO:0007669"/>
    <property type="project" value="InterPro"/>
</dbReference>
<dbReference type="InterPro" id="IPR036397">
    <property type="entry name" value="RNaseH_sf"/>
</dbReference>
<reference evidence="6" key="3">
    <citation type="submission" date="2025-09" db="UniProtKB">
        <authorList>
            <consortium name="Ensembl"/>
        </authorList>
    </citation>
    <scope>IDENTIFICATION</scope>
</reference>
<evidence type="ECO:0000256" key="1">
    <source>
        <dbReference type="ARBA" id="ARBA00022722"/>
    </source>
</evidence>
<dbReference type="Pfam" id="PF00929">
    <property type="entry name" value="RNase_T"/>
    <property type="match status" value="1"/>
</dbReference>
<feature type="region of interest" description="Disordered" evidence="3">
    <location>
        <begin position="1"/>
        <end position="50"/>
    </location>
</feature>
<dbReference type="Proteomes" id="UP001501940">
    <property type="component" value="Chromosome 4"/>
</dbReference>
<keyword evidence="4" id="KW-1133">Transmembrane helix</keyword>
<reference evidence="6 7" key="1">
    <citation type="submission" date="2022-01" db="EMBL/GenBank/DDBJ databases">
        <title>A chromosome-scale genome assembly of the false clownfish, Amphiprion ocellaris.</title>
        <authorList>
            <person name="Ryu T."/>
        </authorList>
    </citation>
    <scope>NUCLEOTIDE SEQUENCE [LARGE SCALE GENOMIC DNA]</scope>
</reference>
<accession>A0A3Q1C1M0</accession>
<dbReference type="OMA" id="FVCTDCA"/>
<dbReference type="GO" id="GO:0005634">
    <property type="term" value="C:nucleus"/>
    <property type="evidence" value="ECO:0007669"/>
    <property type="project" value="TreeGrafter"/>
</dbReference>
<sequence length="313" mass="34718">MESSSSLSSSPSLCNTKKRKNTAVGAHEKAKTLKTEQEGDEALQSGRLSRSPRVSVPLDCLQQPITLNKLTELLHYAALGRTGGIKQPSWCRLRHQKKVEGLNVVIVEGLTQSHFYKHYLSLRQLRTKYTTVSNQRECKYTDINYLRREILFIASVHGLSLFLLTSCLISLGTGMPGFEEFVSTDSVDCVTDSSPLYGLDCEMCLTEKGHELTRVSVVDSDGNCVLDNLVKPKNRILNYLTKFSGITAAMLQPITTTLRDVQEKLRMLLPGDAVLVGHSINNDLIALKVSDSDKLLTLSHVKLAMYTQGKVCL</sequence>
<keyword evidence="4" id="KW-0472">Membrane</keyword>
<evidence type="ECO:0000256" key="4">
    <source>
        <dbReference type="SAM" id="Phobius"/>
    </source>
</evidence>
<dbReference type="Ensembl" id="ENSAOCT00000014626.2">
    <property type="protein sequence ID" value="ENSAOCP00000019823.2"/>
    <property type="gene ID" value="ENSAOCG00000003481.2"/>
</dbReference>
<dbReference type="GeneTree" id="ENSGT00940000161162"/>
<dbReference type="SMART" id="SM00479">
    <property type="entry name" value="EXOIII"/>
    <property type="match status" value="1"/>
</dbReference>
<name>A0A3Q1C1M0_AMPOC</name>
<feature type="domain" description="Exonuclease" evidence="5">
    <location>
        <begin position="195"/>
        <end position="311"/>
    </location>
</feature>
<evidence type="ECO:0000313" key="7">
    <source>
        <dbReference type="Proteomes" id="UP001501940"/>
    </source>
</evidence>
<dbReference type="Gene3D" id="3.30.420.10">
    <property type="entry name" value="Ribonuclease H-like superfamily/Ribonuclease H"/>
    <property type="match status" value="1"/>
</dbReference>
<feature type="compositionally biased region" description="Basic and acidic residues" evidence="3">
    <location>
        <begin position="26"/>
        <end position="37"/>
    </location>
</feature>
<dbReference type="InterPro" id="IPR047021">
    <property type="entry name" value="REXO1/3/4-like"/>
</dbReference>
<evidence type="ECO:0000256" key="2">
    <source>
        <dbReference type="ARBA" id="ARBA00022801"/>
    </source>
</evidence>